<accession>A0ABQ6LJ28</accession>
<evidence type="ECO:0000259" key="3">
    <source>
        <dbReference type="Pfam" id="PF01266"/>
    </source>
</evidence>
<dbReference type="Proteomes" id="UP001239909">
    <property type="component" value="Unassembled WGS sequence"/>
</dbReference>
<feature type="chain" id="PRO_5047361358" evidence="2">
    <location>
        <begin position="19"/>
        <end position="332"/>
    </location>
</feature>
<name>A0ABQ6LJ28_9RHOB</name>
<gene>
    <name evidence="4" type="primary">thiO</name>
    <name evidence="4" type="ORF">LNKW23_16340</name>
</gene>
<dbReference type="Pfam" id="PF01266">
    <property type="entry name" value="DAO"/>
    <property type="match status" value="1"/>
</dbReference>
<dbReference type="SUPFAM" id="SSF51905">
    <property type="entry name" value="FAD/NAD(P)-binding domain"/>
    <property type="match status" value="1"/>
</dbReference>
<dbReference type="EMBL" id="BSYI01000010">
    <property type="protein sequence ID" value="GMG82421.1"/>
    <property type="molecule type" value="Genomic_DNA"/>
</dbReference>
<proteinExistence type="predicted"/>
<feature type="signal peptide" evidence="2">
    <location>
        <begin position="1"/>
        <end position="18"/>
    </location>
</feature>
<dbReference type="Gene3D" id="3.30.9.10">
    <property type="entry name" value="D-Amino Acid Oxidase, subunit A, domain 2"/>
    <property type="match status" value="2"/>
</dbReference>
<evidence type="ECO:0000313" key="4">
    <source>
        <dbReference type="EMBL" id="GMG82421.1"/>
    </source>
</evidence>
<sequence length="332" mass="35561">MSAAFTVLGGGVCGLAVAAELAARGAAVGLVDPAGAPGPHACSWWAGGMLAPDCEGVSAEPGVVRHGRRAADWWEARGAEVIRNGTLVVALGRDRSELTTFSRRAENARRIGRDEIAALEPDLGERFAEALLMEAEAHLDPRATLAGLRARLAGQGVAFRTEEPADGPAEGQVIDCRGLAARDSLADLRGVKGEMVVLRCPEITLSRPVRLLHPRFPLYIVPRGDGVYMLGATQIESGERRRATLRSVMELLNAAYALHPAFAEAEILEIGVDARPAFPDNLPRLRRQGGRLFANGLFRHGFLLAPALAVMAADLVLEGRIPEDFHEDHSER</sequence>
<evidence type="ECO:0000313" key="5">
    <source>
        <dbReference type="Proteomes" id="UP001239909"/>
    </source>
</evidence>
<dbReference type="InterPro" id="IPR006076">
    <property type="entry name" value="FAD-dep_OxRdtase"/>
</dbReference>
<evidence type="ECO:0000256" key="1">
    <source>
        <dbReference type="ARBA" id="ARBA00023002"/>
    </source>
</evidence>
<dbReference type="SUPFAM" id="SSF54373">
    <property type="entry name" value="FAD-linked reductases, C-terminal domain"/>
    <property type="match status" value="1"/>
</dbReference>
<dbReference type="RefSeq" id="WP_285671200.1">
    <property type="nucleotide sequence ID" value="NZ_BSYI01000010.1"/>
</dbReference>
<keyword evidence="5" id="KW-1185">Reference proteome</keyword>
<dbReference type="PANTHER" id="PTHR13847:SF289">
    <property type="entry name" value="GLYCINE OXIDASE"/>
    <property type="match status" value="1"/>
</dbReference>
<reference evidence="4 5" key="1">
    <citation type="submission" date="2023-04" db="EMBL/GenBank/DDBJ databases">
        <title>Marinoamorphus aggregata gen. nov., sp. Nov., isolate from tissue of brittle star Ophioplocus japonicus.</title>
        <authorList>
            <person name="Kawano K."/>
            <person name="Sawayama S."/>
            <person name="Nakagawa S."/>
        </authorList>
    </citation>
    <scope>NUCLEOTIDE SEQUENCE [LARGE SCALE GENOMIC DNA]</scope>
    <source>
        <strain evidence="4 5">NKW23</strain>
    </source>
</reference>
<organism evidence="4 5">
    <name type="scientific">Paralimibaculum aggregatum</name>
    <dbReference type="NCBI Taxonomy" id="3036245"/>
    <lineage>
        <taxon>Bacteria</taxon>
        <taxon>Pseudomonadati</taxon>
        <taxon>Pseudomonadota</taxon>
        <taxon>Alphaproteobacteria</taxon>
        <taxon>Rhodobacterales</taxon>
        <taxon>Paracoccaceae</taxon>
        <taxon>Paralimibaculum</taxon>
    </lineage>
</organism>
<keyword evidence="1" id="KW-0560">Oxidoreductase</keyword>
<dbReference type="InterPro" id="IPR036188">
    <property type="entry name" value="FAD/NAD-bd_sf"/>
</dbReference>
<dbReference type="PANTHER" id="PTHR13847">
    <property type="entry name" value="SARCOSINE DEHYDROGENASE-RELATED"/>
    <property type="match status" value="1"/>
</dbReference>
<comment type="caution">
    <text evidence="4">The sequence shown here is derived from an EMBL/GenBank/DDBJ whole genome shotgun (WGS) entry which is preliminary data.</text>
</comment>
<feature type="domain" description="FAD dependent oxidoreductase" evidence="3">
    <location>
        <begin position="6"/>
        <end position="315"/>
    </location>
</feature>
<dbReference type="Gene3D" id="3.50.50.60">
    <property type="entry name" value="FAD/NAD(P)-binding domain"/>
    <property type="match status" value="2"/>
</dbReference>
<keyword evidence="2" id="KW-0732">Signal</keyword>
<evidence type="ECO:0000256" key="2">
    <source>
        <dbReference type="SAM" id="SignalP"/>
    </source>
</evidence>
<protein>
    <submittedName>
        <fullName evidence="4">Glycine oxidase ThiO</fullName>
    </submittedName>
</protein>